<proteinExistence type="predicted"/>
<protein>
    <submittedName>
        <fullName evidence="1">Uncharacterized protein</fullName>
    </submittedName>
</protein>
<evidence type="ECO:0000313" key="2">
    <source>
        <dbReference type="Proteomes" id="UP001060085"/>
    </source>
</evidence>
<keyword evidence="2" id="KW-1185">Reference proteome</keyword>
<accession>A0ACC0C099</accession>
<gene>
    <name evidence="1" type="ORF">M9H77_09333</name>
</gene>
<dbReference type="EMBL" id="CM044702">
    <property type="protein sequence ID" value="KAI5678383.1"/>
    <property type="molecule type" value="Genomic_DNA"/>
</dbReference>
<comment type="caution">
    <text evidence="1">The sequence shown here is derived from an EMBL/GenBank/DDBJ whole genome shotgun (WGS) entry which is preliminary data.</text>
</comment>
<sequence length="74" mass="8948">MDKFLMPRVFATPHHCYTSMIDSIAESSSINWFWTKTCLHLQYFLSWDSGMLLNMEKMRLLGNCQWYLARKFEF</sequence>
<name>A0ACC0C099_CATRO</name>
<organism evidence="1 2">
    <name type="scientific">Catharanthus roseus</name>
    <name type="common">Madagascar periwinkle</name>
    <name type="synonym">Vinca rosea</name>
    <dbReference type="NCBI Taxonomy" id="4058"/>
    <lineage>
        <taxon>Eukaryota</taxon>
        <taxon>Viridiplantae</taxon>
        <taxon>Streptophyta</taxon>
        <taxon>Embryophyta</taxon>
        <taxon>Tracheophyta</taxon>
        <taxon>Spermatophyta</taxon>
        <taxon>Magnoliopsida</taxon>
        <taxon>eudicotyledons</taxon>
        <taxon>Gunneridae</taxon>
        <taxon>Pentapetalae</taxon>
        <taxon>asterids</taxon>
        <taxon>lamiids</taxon>
        <taxon>Gentianales</taxon>
        <taxon>Apocynaceae</taxon>
        <taxon>Rauvolfioideae</taxon>
        <taxon>Vinceae</taxon>
        <taxon>Catharanthinae</taxon>
        <taxon>Catharanthus</taxon>
    </lineage>
</organism>
<dbReference type="Proteomes" id="UP001060085">
    <property type="component" value="Linkage Group LG02"/>
</dbReference>
<reference evidence="2" key="1">
    <citation type="journal article" date="2023" name="Nat. Plants">
        <title>Single-cell RNA sequencing provides a high-resolution roadmap for understanding the multicellular compartmentation of specialized metabolism.</title>
        <authorList>
            <person name="Sun S."/>
            <person name="Shen X."/>
            <person name="Li Y."/>
            <person name="Li Y."/>
            <person name="Wang S."/>
            <person name="Li R."/>
            <person name="Zhang H."/>
            <person name="Shen G."/>
            <person name="Guo B."/>
            <person name="Wei J."/>
            <person name="Xu J."/>
            <person name="St-Pierre B."/>
            <person name="Chen S."/>
            <person name="Sun C."/>
        </authorList>
    </citation>
    <scope>NUCLEOTIDE SEQUENCE [LARGE SCALE GENOMIC DNA]</scope>
</reference>
<evidence type="ECO:0000313" key="1">
    <source>
        <dbReference type="EMBL" id="KAI5678383.1"/>
    </source>
</evidence>